<sequence>MLHKIVFQDNLFQITRMLDVIKDGLNLDLSESIFADKMMRDILFFDAALQKLFNQIEPQSHLPDYIDTMNCLYFCIKKYMSVLKLILTEKLGSESIFNTEKTRIEGIYKKHQDFLGKINIDISDTNIENETYNIVSQNELSELLNLG</sequence>
<organism evidence="1">
    <name type="scientific">Treponema denticola H-22</name>
    <dbReference type="NCBI Taxonomy" id="999432"/>
    <lineage>
        <taxon>Bacteria</taxon>
        <taxon>Pseudomonadati</taxon>
        <taxon>Spirochaetota</taxon>
        <taxon>Spirochaetia</taxon>
        <taxon>Spirochaetales</taxon>
        <taxon>Treponemataceae</taxon>
        <taxon>Treponema</taxon>
    </lineage>
</organism>
<reference evidence="1" key="1">
    <citation type="submission" date="2012-01" db="EMBL/GenBank/DDBJ databases">
        <title>The Genome Sequence of Treponema denticola H-22.</title>
        <authorList>
            <consortium name="The Broad Institute Genome Sequencing Platform"/>
            <person name="Earl A."/>
            <person name="Ward D."/>
            <person name="Feldgarden M."/>
            <person name="Gevers D."/>
            <person name="Blanton J.M."/>
            <person name="Fenno C.J."/>
            <person name="Baranova O.V."/>
            <person name="Mathney J."/>
            <person name="Dewhirst F.E."/>
            <person name="Izard J."/>
            <person name="Young S.K."/>
            <person name="Zeng Q."/>
            <person name="Gargeya S."/>
            <person name="Fitzgerald M."/>
            <person name="Haas B."/>
            <person name="Abouelleil A."/>
            <person name="Alvarado L."/>
            <person name="Arachchi H.M."/>
            <person name="Berlin A."/>
            <person name="Chapman S.B."/>
            <person name="Gearin G."/>
            <person name="Goldberg J."/>
            <person name="Griggs A."/>
            <person name="Gujja S."/>
            <person name="Hansen M."/>
            <person name="Heiman D."/>
            <person name="Howarth C."/>
            <person name="Larimer J."/>
            <person name="Lui A."/>
            <person name="MacDonald P.J.P."/>
            <person name="McCowen C."/>
            <person name="Montmayeur A."/>
            <person name="Murphy C."/>
            <person name="Neiman D."/>
            <person name="Pearson M."/>
            <person name="Priest M."/>
            <person name="Roberts A."/>
            <person name="Saif S."/>
            <person name="Shea T."/>
            <person name="Sisk P."/>
            <person name="Stolte C."/>
            <person name="Sykes S."/>
            <person name="Wortman J."/>
            <person name="Nusbaum C."/>
            <person name="Birren B."/>
        </authorList>
    </citation>
    <scope>NUCLEOTIDE SEQUENCE [LARGE SCALE GENOMIC DNA]</scope>
    <source>
        <strain evidence="1">H-22</strain>
    </source>
</reference>
<evidence type="ECO:0000313" key="1">
    <source>
        <dbReference type="EMBL" id="EMB34847.1"/>
    </source>
</evidence>
<dbReference type="PATRIC" id="fig|999432.5.peg.638"/>
<dbReference type="HOGENOM" id="CLU_122425_0_0_12"/>
<name>A0A0E2E7L8_TREDN</name>
<dbReference type="Proteomes" id="UP000011705">
    <property type="component" value="Chromosome"/>
</dbReference>
<dbReference type="RefSeq" id="WP_002675039.1">
    <property type="nucleotide sequence ID" value="NZ_CM001795.1"/>
</dbReference>
<comment type="caution">
    <text evidence="1">The sequence shown here is derived from an EMBL/GenBank/DDBJ whole genome shotgun (WGS) entry which is preliminary data.</text>
</comment>
<gene>
    <name evidence="1" type="ORF">HMPREF9726_00613</name>
</gene>
<proteinExistence type="predicted"/>
<dbReference type="AlphaFoldDB" id="A0A0E2E7L8"/>
<protein>
    <submittedName>
        <fullName evidence="1">Uncharacterized protein</fullName>
    </submittedName>
</protein>
<dbReference type="EMBL" id="AGDV01000006">
    <property type="protein sequence ID" value="EMB34847.1"/>
    <property type="molecule type" value="Genomic_DNA"/>
</dbReference>
<accession>A0A0E2E7L8</accession>